<keyword evidence="4" id="KW-0808">Transferase</keyword>
<dbReference type="AlphaFoldDB" id="A0A918DC58"/>
<evidence type="ECO:0000256" key="6">
    <source>
        <dbReference type="ARBA" id="ARBA00022777"/>
    </source>
</evidence>
<keyword evidence="7" id="KW-0067">ATP-binding</keyword>
<dbReference type="InterPro" id="IPR004358">
    <property type="entry name" value="Sig_transdc_His_kin-like_C"/>
</dbReference>
<evidence type="ECO:0000313" key="10">
    <source>
        <dbReference type="EMBL" id="GGO30049.1"/>
    </source>
</evidence>
<accession>A0A918DC58</accession>
<evidence type="ECO:0000256" key="7">
    <source>
        <dbReference type="ARBA" id="ARBA00022840"/>
    </source>
</evidence>
<dbReference type="RefSeq" id="WP_206664992.1">
    <property type="nucleotide sequence ID" value="NZ_BMLP01000001.1"/>
</dbReference>
<dbReference type="Gene3D" id="3.30.565.10">
    <property type="entry name" value="Histidine kinase-like ATPase, C-terminal domain"/>
    <property type="match status" value="1"/>
</dbReference>
<name>A0A918DC58_9RHOB</name>
<keyword evidence="6 10" id="KW-0418">Kinase</keyword>
<dbReference type="InterPro" id="IPR003661">
    <property type="entry name" value="HisK_dim/P_dom"/>
</dbReference>
<keyword evidence="3" id="KW-0597">Phosphoprotein</keyword>
<dbReference type="SMART" id="SM00388">
    <property type="entry name" value="HisKA"/>
    <property type="match status" value="1"/>
</dbReference>
<dbReference type="PROSITE" id="PS50109">
    <property type="entry name" value="HIS_KIN"/>
    <property type="match status" value="1"/>
</dbReference>
<dbReference type="SUPFAM" id="SSF55874">
    <property type="entry name" value="ATPase domain of HSP90 chaperone/DNA topoisomerase II/histidine kinase"/>
    <property type="match status" value="1"/>
</dbReference>
<dbReference type="InterPro" id="IPR005467">
    <property type="entry name" value="His_kinase_dom"/>
</dbReference>
<dbReference type="InterPro" id="IPR003594">
    <property type="entry name" value="HATPase_dom"/>
</dbReference>
<keyword evidence="5" id="KW-0547">Nucleotide-binding</keyword>
<comment type="caution">
    <text evidence="10">The sequence shown here is derived from an EMBL/GenBank/DDBJ whole genome shotgun (WGS) entry which is preliminary data.</text>
</comment>
<dbReference type="InterPro" id="IPR036890">
    <property type="entry name" value="HATPase_C_sf"/>
</dbReference>
<keyword evidence="8" id="KW-0902">Two-component regulatory system</keyword>
<dbReference type="PRINTS" id="PR00344">
    <property type="entry name" value="BCTRLSENSOR"/>
</dbReference>
<proteinExistence type="predicted"/>
<dbReference type="GO" id="GO:0000155">
    <property type="term" value="F:phosphorelay sensor kinase activity"/>
    <property type="evidence" value="ECO:0007669"/>
    <property type="project" value="InterPro"/>
</dbReference>
<dbReference type="CDD" id="cd00082">
    <property type="entry name" value="HisKA"/>
    <property type="match status" value="1"/>
</dbReference>
<evidence type="ECO:0000256" key="8">
    <source>
        <dbReference type="ARBA" id="ARBA00023012"/>
    </source>
</evidence>
<evidence type="ECO:0000256" key="5">
    <source>
        <dbReference type="ARBA" id="ARBA00022741"/>
    </source>
</evidence>
<dbReference type="EC" id="2.7.13.3" evidence="2"/>
<dbReference type="Proteomes" id="UP000598196">
    <property type="component" value="Unassembled WGS sequence"/>
</dbReference>
<gene>
    <name evidence="10" type="ORF">GCM10010991_14540</name>
</gene>
<evidence type="ECO:0000313" key="11">
    <source>
        <dbReference type="Proteomes" id="UP000598196"/>
    </source>
</evidence>
<dbReference type="SUPFAM" id="SSF47384">
    <property type="entry name" value="Homodimeric domain of signal transducing histidine kinase"/>
    <property type="match status" value="1"/>
</dbReference>
<dbReference type="InterPro" id="IPR036097">
    <property type="entry name" value="HisK_dim/P_sf"/>
</dbReference>
<dbReference type="GO" id="GO:0005524">
    <property type="term" value="F:ATP binding"/>
    <property type="evidence" value="ECO:0007669"/>
    <property type="project" value="UniProtKB-KW"/>
</dbReference>
<dbReference type="SMART" id="SM00387">
    <property type="entry name" value="HATPase_c"/>
    <property type="match status" value="1"/>
</dbReference>
<evidence type="ECO:0000256" key="1">
    <source>
        <dbReference type="ARBA" id="ARBA00000085"/>
    </source>
</evidence>
<dbReference type="EMBL" id="BMLP01000001">
    <property type="protein sequence ID" value="GGO30049.1"/>
    <property type="molecule type" value="Genomic_DNA"/>
</dbReference>
<organism evidence="10 11">
    <name type="scientific">Gemmobacter aquaticus</name>
    <dbReference type="NCBI Taxonomy" id="490185"/>
    <lineage>
        <taxon>Bacteria</taxon>
        <taxon>Pseudomonadati</taxon>
        <taxon>Pseudomonadota</taxon>
        <taxon>Alphaproteobacteria</taxon>
        <taxon>Rhodobacterales</taxon>
        <taxon>Paracoccaceae</taxon>
        <taxon>Gemmobacter</taxon>
    </lineage>
</organism>
<evidence type="ECO:0000259" key="9">
    <source>
        <dbReference type="PROSITE" id="PS50109"/>
    </source>
</evidence>
<dbReference type="Pfam" id="PF00512">
    <property type="entry name" value="HisKA"/>
    <property type="match status" value="1"/>
</dbReference>
<protein>
    <recommendedName>
        <fullName evidence="2">histidine kinase</fullName>
        <ecNumber evidence="2">2.7.13.3</ecNumber>
    </recommendedName>
</protein>
<sequence>MAIVVLAGALTQRQALLAELQSEATILHRQASQRADQHDAHLTSLSALAVAGAEERPDLFLDVAATIQRFYPRIEAIDLVPLDGEGIALSTRPTGTGALAGAIRAAARQSTGQPVLLPLPAPEGRYLIVKRSPNSDAARHGLAMQIDMRALLLSDSPFWKRPSVSQAIHLADAPSAPTNAPLPGFEKALGSTSQPLVFQASISPNIDDLLRPASLAMAAAIASTLYFAAVLGFRQMARARRAEQSARISAQETRLAHASRVNALGEMASGMAHELTQPLTAILSHAQAGRHLAERGDADGLKTSLQTIIAQTRRASGILDRLRSWTRPAPNAAGPVSVNAVAMNVRELLQTETDQAGIRLDLRLDPEALAVQGDPVEIEQVLFNLVRNAMDAVAQSDRRQIVVSTRAAGSQTLIEVADTGPGVSPAIRPRLFEPFVTGKADGTGLGLALCQRLVDRMNGTIVLDDMGLETTFRVSLPAIVAPGSKVSA</sequence>
<dbReference type="PANTHER" id="PTHR43065">
    <property type="entry name" value="SENSOR HISTIDINE KINASE"/>
    <property type="match status" value="1"/>
</dbReference>
<dbReference type="Pfam" id="PF02518">
    <property type="entry name" value="HATPase_c"/>
    <property type="match status" value="1"/>
</dbReference>
<dbReference type="PANTHER" id="PTHR43065:SF10">
    <property type="entry name" value="PEROXIDE STRESS-ACTIVATED HISTIDINE KINASE MAK3"/>
    <property type="match status" value="1"/>
</dbReference>
<evidence type="ECO:0000256" key="4">
    <source>
        <dbReference type="ARBA" id="ARBA00022679"/>
    </source>
</evidence>
<evidence type="ECO:0000256" key="2">
    <source>
        <dbReference type="ARBA" id="ARBA00012438"/>
    </source>
</evidence>
<comment type="catalytic activity">
    <reaction evidence="1">
        <text>ATP + protein L-histidine = ADP + protein N-phospho-L-histidine.</text>
        <dbReference type="EC" id="2.7.13.3"/>
    </reaction>
</comment>
<keyword evidence="11" id="KW-1185">Reference proteome</keyword>
<evidence type="ECO:0000256" key="3">
    <source>
        <dbReference type="ARBA" id="ARBA00022553"/>
    </source>
</evidence>
<reference evidence="10 11" key="1">
    <citation type="journal article" date="2014" name="Int. J. Syst. Evol. Microbiol.">
        <title>Complete genome sequence of Corynebacterium casei LMG S-19264T (=DSM 44701T), isolated from a smear-ripened cheese.</title>
        <authorList>
            <consortium name="US DOE Joint Genome Institute (JGI-PGF)"/>
            <person name="Walter F."/>
            <person name="Albersmeier A."/>
            <person name="Kalinowski J."/>
            <person name="Ruckert C."/>
        </authorList>
    </citation>
    <scope>NUCLEOTIDE SEQUENCE [LARGE SCALE GENOMIC DNA]</scope>
    <source>
        <strain evidence="10 11">CGMCC 1.7029</strain>
    </source>
</reference>
<dbReference type="Gene3D" id="1.10.287.130">
    <property type="match status" value="1"/>
</dbReference>
<feature type="domain" description="Histidine kinase" evidence="9">
    <location>
        <begin position="270"/>
        <end position="480"/>
    </location>
</feature>